<feature type="transmembrane region" description="Helical" evidence="7">
    <location>
        <begin position="135"/>
        <end position="154"/>
    </location>
</feature>
<dbReference type="Proteomes" id="UP000219621">
    <property type="component" value="Unassembled WGS sequence"/>
</dbReference>
<dbReference type="RefSeq" id="WP_097279326.1">
    <property type="nucleotide sequence ID" value="NZ_OCNJ01000004.1"/>
</dbReference>
<evidence type="ECO:0000256" key="6">
    <source>
        <dbReference type="ARBA" id="ARBA00023136"/>
    </source>
</evidence>
<dbReference type="EMBL" id="OCNJ01000004">
    <property type="protein sequence ID" value="SOD95560.1"/>
    <property type="molecule type" value="Genomic_DNA"/>
</dbReference>
<keyword evidence="6 7" id="KW-0472">Membrane</keyword>
<keyword evidence="4 7" id="KW-0812">Transmembrane</keyword>
<evidence type="ECO:0000256" key="3">
    <source>
        <dbReference type="ARBA" id="ARBA00022475"/>
    </source>
</evidence>
<dbReference type="OrthoDB" id="9777774at2"/>
<dbReference type="Pfam" id="PF03773">
    <property type="entry name" value="ArsP_1"/>
    <property type="match status" value="1"/>
</dbReference>
<gene>
    <name evidence="8" type="ORF">SAMN05421508_104381</name>
</gene>
<dbReference type="AlphaFoldDB" id="A0A286GJ84"/>
<evidence type="ECO:0000313" key="8">
    <source>
        <dbReference type="EMBL" id="SOD95560.1"/>
    </source>
</evidence>
<feature type="transmembrane region" description="Helical" evidence="7">
    <location>
        <begin position="39"/>
        <end position="57"/>
    </location>
</feature>
<evidence type="ECO:0000256" key="7">
    <source>
        <dbReference type="SAM" id="Phobius"/>
    </source>
</evidence>
<sequence>MFEVFTLLADWAAYDLAGLAPATRTADALHFFVEDVTKIFTLLVVIIFVMGLFRSVLAPEKVRGYLEGKPRGVAYVLAVLLGAVTPFCSCSSVPLFIGFLEAGIPLGATMAFLIASPMINEVAVVILGSVVGWKIAALYVGTGLAVGILGGWLADRFRMERHVEDYVWKIRMGQVAMPAPDTTLRGRIAYAAGEVREIVGRVWLYVLIGVGIGAFLHGFVPQDFFARFAAADNWYAVPVAVLAGIPLYSNATGVIPVAEALLAKAVPIGTVLALMMSVVAISVPEFVILRKVLKVRGLAWFGGFLALAFMAVGYLFNGLMP</sequence>
<dbReference type="InterPro" id="IPR005524">
    <property type="entry name" value="DUF318"/>
</dbReference>
<evidence type="ECO:0000256" key="1">
    <source>
        <dbReference type="ARBA" id="ARBA00004651"/>
    </source>
</evidence>
<feature type="transmembrane region" description="Helical" evidence="7">
    <location>
        <begin position="73"/>
        <end position="100"/>
    </location>
</feature>
<evidence type="ECO:0000256" key="5">
    <source>
        <dbReference type="ARBA" id="ARBA00022989"/>
    </source>
</evidence>
<evidence type="ECO:0000256" key="2">
    <source>
        <dbReference type="ARBA" id="ARBA00006386"/>
    </source>
</evidence>
<feature type="transmembrane region" description="Helical" evidence="7">
    <location>
        <begin position="202"/>
        <end position="220"/>
    </location>
</feature>
<reference evidence="8 9" key="1">
    <citation type="submission" date="2017-09" db="EMBL/GenBank/DDBJ databases">
        <authorList>
            <person name="Ehlers B."/>
            <person name="Leendertz F.H."/>
        </authorList>
    </citation>
    <scope>NUCLEOTIDE SEQUENCE [LARGE SCALE GENOMIC DNA]</scope>
    <source>
        <strain evidence="8 9">USBA 140</strain>
    </source>
</reference>
<evidence type="ECO:0000256" key="4">
    <source>
        <dbReference type="ARBA" id="ARBA00022692"/>
    </source>
</evidence>
<feature type="transmembrane region" description="Helical" evidence="7">
    <location>
        <begin position="232"/>
        <end position="249"/>
    </location>
</feature>
<accession>A0A286GJ84</accession>
<feature type="transmembrane region" description="Helical" evidence="7">
    <location>
        <begin position="106"/>
        <end position="128"/>
    </location>
</feature>
<feature type="transmembrane region" description="Helical" evidence="7">
    <location>
        <begin position="295"/>
        <end position="316"/>
    </location>
</feature>
<organism evidence="8 9">
    <name type="scientific">Caenispirillum bisanense</name>
    <dbReference type="NCBI Taxonomy" id="414052"/>
    <lineage>
        <taxon>Bacteria</taxon>
        <taxon>Pseudomonadati</taxon>
        <taxon>Pseudomonadota</taxon>
        <taxon>Alphaproteobacteria</taxon>
        <taxon>Rhodospirillales</taxon>
        <taxon>Novispirillaceae</taxon>
        <taxon>Caenispirillum</taxon>
    </lineage>
</organism>
<evidence type="ECO:0008006" key="10">
    <source>
        <dbReference type="Google" id="ProtNLM"/>
    </source>
</evidence>
<evidence type="ECO:0000313" key="9">
    <source>
        <dbReference type="Proteomes" id="UP000219621"/>
    </source>
</evidence>
<proteinExistence type="inferred from homology"/>
<comment type="similarity">
    <text evidence="2">Belongs to the UPF0718 family.</text>
</comment>
<dbReference type="InterPro" id="IPR053166">
    <property type="entry name" value="UPF0718_permease"/>
</dbReference>
<dbReference type="PANTHER" id="PTHR42775:SF1">
    <property type="entry name" value="PERMEASE RV2963-RELATED"/>
    <property type="match status" value="1"/>
</dbReference>
<keyword evidence="9" id="KW-1185">Reference proteome</keyword>
<name>A0A286GJ84_9PROT</name>
<keyword evidence="5 7" id="KW-1133">Transmembrane helix</keyword>
<protein>
    <recommendedName>
        <fullName evidence="10">Permease</fullName>
    </recommendedName>
</protein>
<dbReference type="PANTHER" id="PTHR42775">
    <property type="entry name" value="PERMEASE RV2963-RELATED"/>
    <property type="match status" value="1"/>
</dbReference>
<comment type="subcellular location">
    <subcellularLocation>
        <location evidence="1">Cell membrane</location>
        <topology evidence="1">Multi-pass membrane protein</topology>
    </subcellularLocation>
</comment>
<feature type="transmembrane region" description="Helical" evidence="7">
    <location>
        <begin position="261"/>
        <end position="283"/>
    </location>
</feature>
<keyword evidence="3" id="KW-1003">Cell membrane</keyword>
<dbReference type="GO" id="GO:0005886">
    <property type="term" value="C:plasma membrane"/>
    <property type="evidence" value="ECO:0007669"/>
    <property type="project" value="UniProtKB-SubCell"/>
</dbReference>